<dbReference type="SUPFAM" id="SSF54897">
    <property type="entry name" value="Protease propeptides/inhibitors"/>
    <property type="match status" value="1"/>
</dbReference>
<dbReference type="OrthoDB" id="10269930at2759"/>
<protein>
    <submittedName>
        <fullName evidence="1">Uncharacterized protein</fullName>
    </submittedName>
</protein>
<organism evidence="1 2">
    <name type="scientific">Ephemerocybe angulata</name>
    <dbReference type="NCBI Taxonomy" id="980116"/>
    <lineage>
        <taxon>Eukaryota</taxon>
        <taxon>Fungi</taxon>
        <taxon>Dikarya</taxon>
        <taxon>Basidiomycota</taxon>
        <taxon>Agaricomycotina</taxon>
        <taxon>Agaricomycetes</taxon>
        <taxon>Agaricomycetidae</taxon>
        <taxon>Agaricales</taxon>
        <taxon>Agaricineae</taxon>
        <taxon>Psathyrellaceae</taxon>
        <taxon>Ephemerocybe</taxon>
    </lineage>
</organism>
<name>A0A8H5FDA1_9AGAR</name>
<gene>
    <name evidence="1" type="ORF">D9611_008087</name>
</gene>
<comment type="caution">
    <text evidence="1">The sequence shown here is derived from an EMBL/GenBank/DDBJ whole genome shotgun (WGS) entry which is preliminary data.</text>
</comment>
<evidence type="ECO:0000313" key="1">
    <source>
        <dbReference type="EMBL" id="KAF5332248.1"/>
    </source>
</evidence>
<dbReference type="EMBL" id="JAACJK010000111">
    <property type="protein sequence ID" value="KAF5332248.1"/>
    <property type="molecule type" value="Genomic_DNA"/>
</dbReference>
<dbReference type="AlphaFoldDB" id="A0A8H5FDA1"/>
<dbReference type="Proteomes" id="UP000541558">
    <property type="component" value="Unassembled WGS sequence"/>
</dbReference>
<accession>A0A8H5FDA1</accession>
<proteinExistence type="predicted"/>
<keyword evidence="2" id="KW-1185">Reference proteome</keyword>
<sequence>MSAKRQETGLIEIDRAPGRKVEGSYIVQLGDNVDMRAFMQRFQKACPPGLRAHVKLRFPEIKKFTGVFGDETLLWLRSAPEVDGISENALFRVYGPL</sequence>
<reference evidence="1 2" key="1">
    <citation type="journal article" date="2020" name="ISME J.">
        <title>Uncovering the hidden diversity of litter-decomposition mechanisms in mushroom-forming fungi.</title>
        <authorList>
            <person name="Floudas D."/>
            <person name="Bentzer J."/>
            <person name="Ahren D."/>
            <person name="Johansson T."/>
            <person name="Persson P."/>
            <person name="Tunlid A."/>
        </authorList>
    </citation>
    <scope>NUCLEOTIDE SEQUENCE [LARGE SCALE GENOMIC DNA]</scope>
    <source>
        <strain evidence="1 2">CBS 175.51</strain>
    </source>
</reference>
<evidence type="ECO:0000313" key="2">
    <source>
        <dbReference type="Proteomes" id="UP000541558"/>
    </source>
</evidence>